<reference evidence="2 3" key="1">
    <citation type="journal article" date="2008" name="ISME J.">
        <title>Comparative genomics of two ecotypes of the marine planktonic copiotroph Alteromonas macleodii suggests alternative lifestyles associated with different kinds of particulate organic matter.</title>
        <authorList>
            <person name="Ivars-Martinez E."/>
            <person name="Martin-Cuadrado A.B."/>
            <person name="D'Auria G."/>
            <person name="Mira A."/>
            <person name="Ferriera S."/>
            <person name="Johnson J."/>
            <person name="Friedman R."/>
            <person name="Rodriguez-Valera F."/>
        </authorList>
    </citation>
    <scope>NUCLEOTIDE SEQUENCE [LARGE SCALE GENOMIC DNA]</scope>
    <source>
        <strain evidence="3">DSM 17117 / CIP 110805 / LMG 28347 / Deep ecotype</strain>
    </source>
</reference>
<evidence type="ECO:0000313" key="3">
    <source>
        <dbReference type="Proteomes" id="UP000001870"/>
    </source>
</evidence>
<dbReference type="PANTHER" id="PTHR46969">
    <property type="entry name" value="BIFUNCTIONAL PROTEIN HLDE"/>
    <property type="match status" value="1"/>
</dbReference>
<dbReference type="GO" id="GO:0033785">
    <property type="term" value="F:heptose 7-phosphate kinase activity"/>
    <property type="evidence" value="ECO:0007669"/>
    <property type="project" value="TreeGrafter"/>
</dbReference>
<dbReference type="AlphaFoldDB" id="F2G7H8"/>
<dbReference type="InterPro" id="IPR011611">
    <property type="entry name" value="PfkB_dom"/>
</dbReference>
<dbReference type="EMBL" id="CP001103">
    <property type="protein sequence ID" value="AEA97628.1"/>
    <property type="molecule type" value="Genomic_DNA"/>
</dbReference>
<dbReference type="GO" id="GO:0033786">
    <property type="term" value="F:heptose-1-phosphate adenylyltransferase activity"/>
    <property type="evidence" value="ECO:0007669"/>
    <property type="project" value="TreeGrafter"/>
</dbReference>
<proteinExistence type="predicted"/>
<dbReference type="PANTHER" id="PTHR46969:SF1">
    <property type="entry name" value="BIFUNCTIONAL PROTEIN HLDE"/>
    <property type="match status" value="1"/>
</dbReference>
<dbReference type="Proteomes" id="UP000001870">
    <property type="component" value="Chromosome"/>
</dbReference>
<reference evidence="2 3" key="2">
    <citation type="journal article" date="2015" name="Antonie Van Leeuwenhoek">
        <title>Ecophysiological diversity of a novel member of the genus Alteromonas, and description of Alteromonas mediterranea sp. nov.</title>
        <authorList>
            <person name="Ivanova E.P."/>
            <person name="Lopez-Perez M."/>
            <person name="Zabalos M."/>
            <person name="Nguyen S.H."/>
            <person name="Webb H.K."/>
            <person name="Ryan J."/>
            <person name="Lagutin K."/>
            <person name="Vyssotski M."/>
            <person name="Crawford R.J."/>
            <person name="Rodriguez-Valera F."/>
        </authorList>
    </citation>
    <scope>NUCLEOTIDE SEQUENCE [LARGE SCALE GENOMIC DNA]</scope>
    <source>
        <strain evidence="3">DSM 17117 / CIP 110805 / LMG 28347 / Deep ecotype</strain>
    </source>
</reference>
<dbReference type="GO" id="GO:0005829">
    <property type="term" value="C:cytosol"/>
    <property type="evidence" value="ECO:0007669"/>
    <property type="project" value="TreeGrafter"/>
</dbReference>
<evidence type="ECO:0000313" key="2">
    <source>
        <dbReference type="EMBL" id="AEA97628.1"/>
    </source>
</evidence>
<dbReference type="KEGG" id="amc:MADE_1007440"/>
<feature type="domain" description="Carbohydrate kinase PfkB" evidence="1">
    <location>
        <begin position="9"/>
        <end position="94"/>
    </location>
</feature>
<protein>
    <recommendedName>
        <fullName evidence="1">Carbohydrate kinase PfkB domain-containing protein</fullName>
    </recommendedName>
</protein>
<evidence type="ECO:0000259" key="1">
    <source>
        <dbReference type="Pfam" id="PF00294"/>
    </source>
</evidence>
<accession>F2G7H8</accession>
<keyword evidence="3" id="KW-1185">Reference proteome</keyword>
<dbReference type="InterPro" id="IPR029056">
    <property type="entry name" value="Ribokinase-like"/>
</dbReference>
<gene>
    <name evidence="2" type="ordered locus">MADE_1007440</name>
</gene>
<dbReference type="Pfam" id="PF00294">
    <property type="entry name" value="PfkB"/>
    <property type="match status" value="1"/>
</dbReference>
<organism evidence="2 3">
    <name type="scientific">Alteromonas mediterranea (strain DSM 17117 / CIP 110805 / LMG 28347 / Deep ecotype)</name>
    <dbReference type="NCBI Taxonomy" id="1774373"/>
    <lineage>
        <taxon>Bacteria</taxon>
        <taxon>Pseudomonadati</taxon>
        <taxon>Pseudomonadota</taxon>
        <taxon>Gammaproteobacteria</taxon>
        <taxon>Alteromonadales</taxon>
        <taxon>Alteromonadaceae</taxon>
        <taxon>Alteromonas/Salinimonas group</taxon>
        <taxon>Alteromonas</taxon>
    </lineage>
</organism>
<dbReference type="Gene3D" id="3.40.1190.20">
    <property type="match status" value="1"/>
</dbReference>
<sequence length="95" mass="10011">MILPDFTKAKVLIVGDLMLDRYWSGGAGRISPEAPVPVVNVSGSEDRAGGAANVAVNAATLGANVTLLGMCGDDENAKILKERLQTHDIDCQFLQ</sequence>
<dbReference type="SUPFAM" id="SSF53613">
    <property type="entry name" value="Ribokinase-like"/>
    <property type="match status" value="1"/>
</dbReference>
<dbReference type="HOGENOM" id="CLU_2366675_0_0_6"/>
<name>F2G7H8_ALTMD</name>